<dbReference type="Proteomes" id="UP000064243">
    <property type="component" value="Unassembled WGS sequence"/>
</dbReference>
<reference evidence="1 2" key="1">
    <citation type="journal article" date="2015" name="Appl. Environ. Microbiol.">
        <title>Aerobic and Anaerobic Thiosulfate Oxidation by a Cold-Adapted, Subglacial Chemoautotroph.</title>
        <authorList>
            <person name="Harrold Z.R."/>
            <person name="Skidmore M.L."/>
            <person name="Hamilton T.L."/>
            <person name="Desch L."/>
            <person name="Amada K."/>
            <person name="van Gelder W."/>
            <person name="Glover K."/>
            <person name="Roden E.E."/>
            <person name="Boyd E.S."/>
        </authorList>
    </citation>
    <scope>NUCLEOTIDE SEQUENCE [LARGE SCALE GENOMIC DNA]</scope>
    <source>
        <strain evidence="1 2">RG</strain>
    </source>
</reference>
<dbReference type="AlphaFoldDB" id="A0A106BQR8"/>
<accession>A0A106BQR8</accession>
<sequence>MGVHGEADGGLVVGFIIAKTQHDIRNSLPTRRQIGIEVCAGRRVAHHAQTIFTQRAPAFFARAGVELNQSLVAAEQYGLDRIQHRRFSRSVRADECSIALDVNLLG</sequence>
<keyword evidence="2" id="KW-1185">Reference proteome</keyword>
<name>A0A106BQR8_THIDE</name>
<evidence type="ECO:0000313" key="2">
    <source>
        <dbReference type="Proteomes" id="UP000064243"/>
    </source>
</evidence>
<comment type="caution">
    <text evidence="1">The sequence shown here is derived from an EMBL/GenBank/DDBJ whole genome shotgun (WGS) entry which is preliminary data.</text>
</comment>
<protein>
    <submittedName>
        <fullName evidence="1">Uncharacterized protein</fullName>
    </submittedName>
</protein>
<organism evidence="1 2">
    <name type="scientific">Thiobacillus denitrificans</name>
    <dbReference type="NCBI Taxonomy" id="36861"/>
    <lineage>
        <taxon>Bacteria</taxon>
        <taxon>Pseudomonadati</taxon>
        <taxon>Pseudomonadota</taxon>
        <taxon>Betaproteobacteria</taxon>
        <taxon>Nitrosomonadales</taxon>
        <taxon>Thiobacillaceae</taxon>
        <taxon>Thiobacillus</taxon>
    </lineage>
</organism>
<evidence type="ECO:0000313" key="1">
    <source>
        <dbReference type="EMBL" id="KVW96922.1"/>
    </source>
</evidence>
<gene>
    <name evidence="1" type="ORF">ABW22_05700</name>
</gene>
<dbReference type="EMBL" id="LDUG01000018">
    <property type="protein sequence ID" value="KVW96922.1"/>
    <property type="molecule type" value="Genomic_DNA"/>
</dbReference>
<proteinExistence type="predicted"/>